<sequence>MKLNNFNYNLKYKPTLFLIVGIIILIIGIPFGLYALTLNGGGSLGGVLVLLGVAIFLPFLIIDRILVNRINPLKLSIFELILSVITLLYVWFG</sequence>
<dbReference type="AlphaFoldDB" id="A0A3D5J258"/>
<organism evidence="2 3">
    <name type="scientific">Zunongwangia profunda</name>
    <dbReference type="NCBI Taxonomy" id="398743"/>
    <lineage>
        <taxon>Bacteria</taxon>
        <taxon>Pseudomonadati</taxon>
        <taxon>Bacteroidota</taxon>
        <taxon>Flavobacteriia</taxon>
        <taxon>Flavobacteriales</taxon>
        <taxon>Flavobacteriaceae</taxon>
        <taxon>Zunongwangia</taxon>
    </lineage>
</organism>
<proteinExistence type="predicted"/>
<accession>A0A3D5J258</accession>
<evidence type="ECO:0000313" key="2">
    <source>
        <dbReference type="EMBL" id="HCV82034.1"/>
    </source>
</evidence>
<keyword evidence="1" id="KW-0812">Transmembrane</keyword>
<keyword evidence="1" id="KW-0472">Membrane</keyword>
<reference evidence="2 3" key="1">
    <citation type="journal article" date="2018" name="Nat. Biotechnol.">
        <title>A standardized bacterial taxonomy based on genome phylogeny substantially revises the tree of life.</title>
        <authorList>
            <person name="Parks D.H."/>
            <person name="Chuvochina M."/>
            <person name="Waite D.W."/>
            <person name="Rinke C."/>
            <person name="Skarshewski A."/>
            <person name="Chaumeil P.A."/>
            <person name="Hugenholtz P."/>
        </authorList>
    </citation>
    <scope>NUCLEOTIDE SEQUENCE [LARGE SCALE GENOMIC DNA]</scope>
    <source>
        <strain evidence="2">UBA9359</strain>
    </source>
</reference>
<feature type="transmembrane region" description="Helical" evidence="1">
    <location>
        <begin position="73"/>
        <end position="92"/>
    </location>
</feature>
<dbReference type="Proteomes" id="UP000264330">
    <property type="component" value="Unassembled WGS sequence"/>
</dbReference>
<dbReference type="EMBL" id="DPMF01000307">
    <property type="protein sequence ID" value="HCV82034.1"/>
    <property type="molecule type" value="Genomic_DNA"/>
</dbReference>
<dbReference type="RefSeq" id="WP_013071843.1">
    <property type="nucleotide sequence ID" value="NZ_CAJXAW010000022.1"/>
</dbReference>
<evidence type="ECO:0000313" key="3">
    <source>
        <dbReference type="Proteomes" id="UP000264330"/>
    </source>
</evidence>
<feature type="transmembrane region" description="Helical" evidence="1">
    <location>
        <begin position="16"/>
        <end position="36"/>
    </location>
</feature>
<gene>
    <name evidence="2" type="ORF">DGQ38_13390</name>
</gene>
<name>A0A3D5J258_9FLAO</name>
<comment type="caution">
    <text evidence="2">The sequence shown here is derived from an EMBL/GenBank/DDBJ whole genome shotgun (WGS) entry which is preliminary data.</text>
</comment>
<keyword evidence="1" id="KW-1133">Transmembrane helix</keyword>
<evidence type="ECO:0000256" key="1">
    <source>
        <dbReference type="SAM" id="Phobius"/>
    </source>
</evidence>
<protein>
    <submittedName>
        <fullName evidence="2">Uncharacterized protein</fullName>
    </submittedName>
</protein>
<feature type="transmembrane region" description="Helical" evidence="1">
    <location>
        <begin position="42"/>
        <end position="61"/>
    </location>
</feature>